<name>A0A8H7CXH8_9AGAR</name>
<reference evidence="1" key="1">
    <citation type="submission" date="2020-05" db="EMBL/GenBank/DDBJ databases">
        <title>Mycena genomes resolve the evolution of fungal bioluminescence.</title>
        <authorList>
            <person name="Tsai I.J."/>
        </authorList>
    </citation>
    <scope>NUCLEOTIDE SEQUENCE</scope>
    <source>
        <strain evidence="1">CCC161011</strain>
    </source>
</reference>
<dbReference type="EMBL" id="JACAZI010000009">
    <property type="protein sequence ID" value="KAF7351807.1"/>
    <property type="molecule type" value="Genomic_DNA"/>
</dbReference>
<evidence type="ECO:0000313" key="2">
    <source>
        <dbReference type="Proteomes" id="UP000620124"/>
    </source>
</evidence>
<sequence>MYDETRGVLKFSLERLARDALLGRGTRIAPLWEEPLWICALTPCLQLTSIAMVPHCDPTKLKVRRLASGNCLASFSQCRGQNTFSFLSSRRRDLAGSFCEHRILIDRCACIPIRHATLSTAIYAWATENALQPKTGGVHEETNSTWPLVVMRGFSLSDTGSSDEYWILISSAKIPPSHCFRTLCRRIHPPRSKVPSLISSADLTWIRAVQL</sequence>
<dbReference type="Proteomes" id="UP000620124">
    <property type="component" value="Unassembled WGS sequence"/>
</dbReference>
<evidence type="ECO:0000313" key="1">
    <source>
        <dbReference type="EMBL" id="KAF7351807.1"/>
    </source>
</evidence>
<dbReference type="AlphaFoldDB" id="A0A8H7CXH8"/>
<gene>
    <name evidence="1" type="ORF">MVEN_01141600</name>
</gene>
<comment type="caution">
    <text evidence="1">The sequence shown here is derived from an EMBL/GenBank/DDBJ whole genome shotgun (WGS) entry which is preliminary data.</text>
</comment>
<accession>A0A8H7CXH8</accession>
<keyword evidence="2" id="KW-1185">Reference proteome</keyword>
<protein>
    <submittedName>
        <fullName evidence="1">Uncharacterized protein</fullName>
    </submittedName>
</protein>
<organism evidence="1 2">
    <name type="scientific">Mycena venus</name>
    <dbReference type="NCBI Taxonomy" id="2733690"/>
    <lineage>
        <taxon>Eukaryota</taxon>
        <taxon>Fungi</taxon>
        <taxon>Dikarya</taxon>
        <taxon>Basidiomycota</taxon>
        <taxon>Agaricomycotina</taxon>
        <taxon>Agaricomycetes</taxon>
        <taxon>Agaricomycetidae</taxon>
        <taxon>Agaricales</taxon>
        <taxon>Marasmiineae</taxon>
        <taxon>Mycenaceae</taxon>
        <taxon>Mycena</taxon>
    </lineage>
</organism>
<proteinExistence type="predicted"/>